<name>A0A6A5KKJ6_9PLEO</name>
<feature type="domain" description="Amidase" evidence="1">
    <location>
        <begin position="234"/>
        <end position="521"/>
    </location>
</feature>
<accession>A0A6A5KKJ6</accession>
<proteinExistence type="predicted"/>
<keyword evidence="3" id="KW-1185">Reference proteome</keyword>
<feature type="domain" description="Amidase" evidence="1">
    <location>
        <begin position="93"/>
        <end position="173"/>
    </location>
</feature>
<sequence length="522" mass="57736">MPTPFEAAIVCTRYSHIQWRFTENKPLSASTMNEHRLRQLHAVNGTALDKELAKAITSTGTHPIGEQIPKLAQATLEELSTELDARRFTSCQLVQTYKRRIAKVNNKFNVVLKINPEAEKIAKQLDEERQEGKIRRSLHGIPVLLKDIYTDNHTSTSAGSYALLGSKAPREATANFRSGPSNGTNGWSARGGQTYGAFFPGTKAEGSSSGSAISAILGLAFAVIRTKQRRWVAPTVGLVARDGILPLSNRQDTVGPCARTVKCAAHILTVISGKSAYDNATEAIPFESIPKYEEACEGTRLDGLRIGVPREAIADADDVVLEAFERALELLASAGATIVNNVTFSSIKEWNEWGPASKRACLQAEFKYSIENWLQVLVENPNNIYTLQDIMGFTMSDPRECYPERDIQRWEWIQEGPDYASTEYQELLNKMYRLAGEQRMLEAMEKHALDVTVKIASIQGSKRDPTTTFAAQLGLPAITVPLGFYPEDTEPVNHRGDIFNIAPHVPFGITFTGKAFTEELLF</sequence>
<dbReference type="SUPFAM" id="SSF75304">
    <property type="entry name" value="Amidase signature (AS) enzymes"/>
    <property type="match status" value="1"/>
</dbReference>
<evidence type="ECO:0000313" key="3">
    <source>
        <dbReference type="Proteomes" id="UP000800040"/>
    </source>
</evidence>
<dbReference type="Proteomes" id="UP000800040">
    <property type="component" value="Unassembled WGS sequence"/>
</dbReference>
<dbReference type="InterPro" id="IPR036928">
    <property type="entry name" value="AS_sf"/>
</dbReference>
<dbReference type="AlphaFoldDB" id="A0A6A5KKJ6"/>
<evidence type="ECO:0000259" key="1">
    <source>
        <dbReference type="Pfam" id="PF01425"/>
    </source>
</evidence>
<dbReference type="InterPro" id="IPR023631">
    <property type="entry name" value="Amidase_dom"/>
</dbReference>
<evidence type="ECO:0000313" key="2">
    <source>
        <dbReference type="EMBL" id="KAF1836407.1"/>
    </source>
</evidence>
<dbReference type="EMBL" id="ML975274">
    <property type="protein sequence ID" value="KAF1836407.1"/>
    <property type="molecule type" value="Genomic_DNA"/>
</dbReference>
<reference evidence="2" key="1">
    <citation type="submission" date="2020-01" db="EMBL/GenBank/DDBJ databases">
        <authorList>
            <consortium name="DOE Joint Genome Institute"/>
            <person name="Haridas S."/>
            <person name="Albert R."/>
            <person name="Binder M."/>
            <person name="Bloem J."/>
            <person name="Labutti K."/>
            <person name="Salamov A."/>
            <person name="Andreopoulos B."/>
            <person name="Baker S.E."/>
            <person name="Barry K."/>
            <person name="Bills G."/>
            <person name="Bluhm B.H."/>
            <person name="Cannon C."/>
            <person name="Castanera R."/>
            <person name="Culley D.E."/>
            <person name="Daum C."/>
            <person name="Ezra D."/>
            <person name="Gonzalez J.B."/>
            <person name="Henrissat B."/>
            <person name="Kuo A."/>
            <person name="Liang C."/>
            <person name="Lipzen A."/>
            <person name="Lutzoni F."/>
            <person name="Magnuson J."/>
            <person name="Mondo S."/>
            <person name="Nolan M."/>
            <person name="Ohm R."/>
            <person name="Pangilinan J."/>
            <person name="Park H.-J."/>
            <person name="Ramirez L."/>
            <person name="Alfaro M."/>
            <person name="Sun H."/>
            <person name="Tritt A."/>
            <person name="Yoshinaga Y."/>
            <person name="Zwiers L.-H."/>
            <person name="Turgeon B.G."/>
            <person name="Goodwin S.B."/>
            <person name="Spatafora J.W."/>
            <person name="Crous P.W."/>
            <person name="Grigoriev I.V."/>
        </authorList>
    </citation>
    <scope>NUCLEOTIDE SEQUENCE</scope>
    <source>
        <strain evidence="2">P77</strain>
    </source>
</reference>
<dbReference type="Gene3D" id="3.90.1300.10">
    <property type="entry name" value="Amidase signature (AS) domain"/>
    <property type="match status" value="2"/>
</dbReference>
<organism evidence="2 3">
    <name type="scientific">Decorospora gaudefroyi</name>
    <dbReference type="NCBI Taxonomy" id="184978"/>
    <lineage>
        <taxon>Eukaryota</taxon>
        <taxon>Fungi</taxon>
        <taxon>Dikarya</taxon>
        <taxon>Ascomycota</taxon>
        <taxon>Pezizomycotina</taxon>
        <taxon>Dothideomycetes</taxon>
        <taxon>Pleosporomycetidae</taxon>
        <taxon>Pleosporales</taxon>
        <taxon>Pleosporineae</taxon>
        <taxon>Pleosporaceae</taxon>
        <taxon>Decorospora</taxon>
    </lineage>
</organism>
<dbReference type="PANTHER" id="PTHR42678:SF34">
    <property type="entry name" value="OS04G0183300 PROTEIN"/>
    <property type="match status" value="1"/>
</dbReference>
<dbReference type="Pfam" id="PF01425">
    <property type="entry name" value="Amidase"/>
    <property type="match status" value="2"/>
</dbReference>
<dbReference type="PANTHER" id="PTHR42678">
    <property type="entry name" value="AMIDASE"/>
    <property type="match status" value="1"/>
</dbReference>
<dbReference type="OrthoDB" id="566138at2759"/>
<gene>
    <name evidence="2" type="ORF">BDW02DRAFT_616306</name>
</gene>
<protein>
    <submittedName>
        <fullName evidence="2">Amidase signature enzyme</fullName>
    </submittedName>
</protein>